<feature type="domain" description="Putative zinc-ribbon" evidence="3">
    <location>
        <begin position="1"/>
        <end position="25"/>
    </location>
</feature>
<evidence type="ECO:0000313" key="5">
    <source>
        <dbReference type="EMBL" id="MFC6274104.1"/>
    </source>
</evidence>
<gene>
    <name evidence="5" type="ORF">ACFQET_01065</name>
</gene>
<feature type="region of interest" description="Disordered" evidence="1">
    <location>
        <begin position="268"/>
        <end position="319"/>
    </location>
</feature>
<evidence type="ECO:0000259" key="3">
    <source>
        <dbReference type="Pfam" id="PF13248"/>
    </source>
</evidence>
<evidence type="ECO:0000256" key="2">
    <source>
        <dbReference type="SAM" id="Phobius"/>
    </source>
</evidence>
<feature type="domain" description="TcaA second" evidence="4">
    <location>
        <begin position="103"/>
        <end position="191"/>
    </location>
</feature>
<dbReference type="RefSeq" id="WP_125638297.1">
    <property type="nucleotide sequence ID" value="NZ_JBHSSJ010000001.1"/>
</dbReference>
<feature type="transmembrane region" description="Helical" evidence="2">
    <location>
        <begin position="77"/>
        <end position="97"/>
    </location>
</feature>
<organism evidence="5 6">
    <name type="scientific">Levilactobacillus tangyuanensis</name>
    <dbReference type="NCBI Taxonomy" id="2486021"/>
    <lineage>
        <taxon>Bacteria</taxon>
        <taxon>Bacillati</taxon>
        <taxon>Bacillota</taxon>
        <taxon>Bacilli</taxon>
        <taxon>Lactobacillales</taxon>
        <taxon>Lactobacillaceae</taxon>
        <taxon>Levilactobacillus</taxon>
    </lineage>
</organism>
<comment type="caution">
    <text evidence="5">The sequence shown here is derived from an EMBL/GenBank/DDBJ whole genome shotgun (WGS) entry which is preliminary data.</text>
</comment>
<dbReference type="EMBL" id="JBHSSJ010000001">
    <property type="protein sequence ID" value="MFC6274104.1"/>
    <property type="molecule type" value="Genomic_DNA"/>
</dbReference>
<dbReference type="PANTHER" id="PTHR40038">
    <property type="entry name" value="MEMBRANE-ASSOCIATED PROTEIN TCAA"/>
    <property type="match status" value="1"/>
</dbReference>
<protein>
    <submittedName>
        <fullName evidence="5">Zinc ribbon domain-containing protein</fullName>
    </submittedName>
</protein>
<proteinExistence type="predicted"/>
<name>A0ABW1TLE4_9LACO</name>
<dbReference type="Pfam" id="PF22813">
    <property type="entry name" value="TcaA_2nd"/>
    <property type="match status" value="1"/>
</dbReference>
<evidence type="ECO:0000313" key="6">
    <source>
        <dbReference type="Proteomes" id="UP001596191"/>
    </source>
</evidence>
<keyword evidence="2" id="KW-0472">Membrane</keyword>
<evidence type="ECO:0000256" key="1">
    <source>
        <dbReference type="SAM" id="MobiDB-lite"/>
    </source>
</evidence>
<dbReference type="InterPro" id="IPR059113">
    <property type="entry name" value="Znf_ribbon"/>
</dbReference>
<dbReference type="Pfam" id="PF13248">
    <property type="entry name" value="Zn_ribbon_3"/>
    <property type="match status" value="1"/>
</dbReference>
<dbReference type="PANTHER" id="PTHR40038:SF1">
    <property type="entry name" value="MEMBRANE-ASSOCIATED PROTEIN TCAA"/>
    <property type="match status" value="1"/>
</dbReference>
<feature type="region of interest" description="Disordered" evidence="1">
    <location>
        <begin position="29"/>
        <end position="68"/>
    </location>
</feature>
<feature type="compositionally biased region" description="Low complexity" evidence="1">
    <location>
        <begin position="273"/>
        <end position="307"/>
    </location>
</feature>
<dbReference type="InterPro" id="IPR054529">
    <property type="entry name" value="TcaA_2nd"/>
</dbReference>
<feature type="compositionally biased region" description="Acidic residues" evidence="1">
    <location>
        <begin position="308"/>
        <end position="319"/>
    </location>
</feature>
<keyword evidence="2" id="KW-1133">Transmembrane helix</keyword>
<feature type="compositionally biased region" description="Basic residues" evidence="1">
    <location>
        <begin position="44"/>
        <end position="68"/>
    </location>
</feature>
<reference evidence="6" key="1">
    <citation type="journal article" date="2019" name="Int. J. Syst. Evol. Microbiol.">
        <title>The Global Catalogue of Microorganisms (GCM) 10K type strain sequencing project: providing services to taxonomists for standard genome sequencing and annotation.</title>
        <authorList>
            <consortium name="The Broad Institute Genomics Platform"/>
            <consortium name="The Broad Institute Genome Sequencing Center for Infectious Disease"/>
            <person name="Wu L."/>
            <person name="Ma J."/>
        </authorList>
    </citation>
    <scope>NUCLEOTIDE SEQUENCE [LARGE SCALE GENOMIC DNA]</scope>
    <source>
        <strain evidence="6">CCM 8907</strain>
    </source>
</reference>
<keyword evidence="2" id="KW-0812">Transmembrane</keyword>
<accession>A0ABW1TLE4</accession>
<sequence>MKECPNCHQPVTPGSAFCDHCGYDLRQAQPTAVTDSTPETAEPHRRRNGKGKRRGLLKSRKKKTGKPAKKGRWFKRVIWSIIAIAGVIVLVLALSFYNKQAGKDKQIDNMADMITGNQSDDLAKVLLSDNPSLKIDGDTVQPFLTYARTHPKYVDSMKASLKQSGETTDQTFKLVTDGHNFLIFPIYKLRVTTMHPTVATNVDNATIVANGDDLVTSKSDHYVYKAGPLFPGHYKFKLTGSRSTASQSVNLISSGDNDRQIDLIAKSLKAEKSTTNNNNDDSNTTDNSNNNSQVQQQTGNNPKASDYTDQDDVDSDQQDAIDSVSDEFDYPEDDFDFKVSEPYTDVYQVKVYDNANDHSLFGTYRYDDIHDVYSEYNTDTGKFDPA</sequence>
<feature type="compositionally biased region" description="Polar residues" evidence="1">
    <location>
        <begin position="29"/>
        <end position="39"/>
    </location>
</feature>
<keyword evidence="6" id="KW-1185">Reference proteome</keyword>
<evidence type="ECO:0000259" key="4">
    <source>
        <dbReference type="Pfam" id="PF22813"/>
    </source>
</evidence>
<dbReference type="Proteomes" id="UP001596191">
    <property type="component" value="Unassembled WGS sequence"/>
</dbReference>